<gene>
    <name evidence="1" type="ORF">COY16_04130</name>
</gene>
<protein>
    <submittedName>
        <fullName evidence="1">Uncharacterized protein</fullName>
    </submittedName>
</protein>
<dbReference type="AlphaFoldDB" id="A0A2M7TXC4"/>
<name>A0A2M7TXC4_9BACT</name>
<accession>A0A2M7TXC4</accession>
<dbReference type="EMBL" id="PFOB01000054">
    <property type="protein sequence ID" value="PIZ62476.1"/>
    <property type="molecule type" value="Genomic_DNA"/>
</dbReference>
<evidence type="ECO:0000313" key="2">
    <source>
        <dbReference type="Proteomes" id="UP000228503"/>
    </source>
</evidence>
<sequence length="267" mass="29958">MCSKKEALLLLEKSATSLFRGNGFTAQDKSRETYDNNKSPLQPPYNEELFPQVIEVIERFPSRYIKPVQYWDNQPYNPHVLIASTIQFFDDHNGPVISDSHPPSCDIQRYMEYVLQSPRPLTVPKQLEQLLIIAKGNICGASHVGYLAHRIGARAADSRLYPDIPFGLSDTSFWTNKMTHFDECDSSASDPAGDAYYFWTQFHASVTLGALPDKISQVYVNILFGNGLKIMTAARNAVNKPITSSHFVASMYGRECGKGTLSFCSEQ</sequence>
<proteinExistence type="predicted"/>
<organism evidence="1 2">
    <name type="scientific">Candidatus Roizmanbacteria bacterium CG_4_10_14_0_2_um_filter_39_13</name>
    <dbReference type="NCBI Taxonomy" id="1974825"/>
    <lineage>
        <taxon>Bacteria</taxon>
        <taxon>Candidatus Roizmaniibacteriota</taxon>
    </lineage>
</organism>
<reference evidence="2" key="1">
    <citation type="submission" date="2017-09" db="EMBL/GenBank/DDBJ databases">
        <title>Depth-based differentiation of microbial function through sediment-hosted aquifers and enrichment of novel symbionts in the deep terrestrial subsurface.</title>
        <authorList>
            <person name="Probst A.J."/>
            <person name="Ladd B."/>
            <person name="Jarett J.K."/>
            <person name="Geller-Mcgrath D.E."/>
            <person name="Sieber C.M.K."/>
            <person name="Emerson J.B."/>
            <person name="Anantharaman K."/>
            <person name="Thomas B.C."/>
            <person name="Malmstrom R."/>
            <person name="Stieglmeier M."/>
            <person name="Klingl A."/>
            <person name="Woyke T."/>
            <person name="Ryan C.M."/>
            <person name="Banfield J.F."/>
        </authorList>
    </citation>
    <scope>NUCLEOTIDE SEQUENCE [LARGE SCALE GENOMIC DNA]</scope>
</reference>
<dbReference type="Proteomes" id="UP000228503">
    <property type="component" value="Unassembled WGS sequence"/>
</dbReference>
<comment type="caution">
    <text evidence="1">The sequence shown here is derived from an EMBL/GenBank/DDBJ whole genome shotgun (WGS) entry which is preliminary data.</text>
</comment>
<evidence type="ECO:0000313" key="1">
    <source>
        <dbReference type="EMBL" id="PIZ62476.1"/>
    </source>
</evidence>